<dbReference type="InterPro" id="IPR039565">
    <property type="entry name" value="BamD-like"/>
</dbReference>
<keyword evidence="1" id="KW-0732">Signal</keyword>
<dbReference type="PROSITE" id="PS51257">
    <property type="entry name" value="PROKAR_LIPOPROTEIN"/>
    <property type="match status" value="1"/>
</dbReference>
<evidence type="ECO:0000313" key="6">
    <source>
        <dbReference type="EMBL" id="SHI04993.1"/>
    </source>
</evidence>
<evidence type="ECO:0000313" key="7">
    <source>
        <dbReference type="Proteomes" id="UP000184240"/>
    </source>
</evidence>
<dbReference type="AlphaFoldDB" id="A0A1M5Y0E2"/>
<dbReference type="Proteomes" id="UP000184240">
    <property type="component" value="Unassembled WGS sequence"/>
</dbReference>
<dbReference type="Proteomes" id="UP000290037">
    <property type="component" value="Unassembled WGS sequence"/>
</dbReference>
<dbReference type="InterPro" id="IPR017689">
    <property type="entry name" value="BamD"/>
</dbReference>
<gene>
    <name evidence="5" type="ORF">DSM01_1104</name>
    <name evidence="6" type="ORF">SAMN04487999_1809</name>
</gene>
<dbReference type="OrthoDB" id="9770761at2"/>
<protein>
    <submittedName>
        <fullName evidence="6">Beta-barrel assembly machine subunit BamD</fullName>
    </submittedName>
</protein>
<dbReference type="NCBIfam" id="TIGR03302">
    <property type="entry name" value="OM_YfiO"/>
    <property type="match status" value="1"/>
</dbReference>
<evidence type="ECO:0000256" key="3">
    <source>
        <dbReference type="ARBA" id="ARBA00023237"/>
    </source>
</evidence>
<dbReference type="Gene3D" id="1.25.40.10">
    <property type="entry name" value="Tetratricopeptide repeat domain"/>
    <property type="match status" value="1"/>
</dbReference>
<dbReference type="STRING" id="573501.SAMN04487999_1809"/>
<organism evidence="6 7">
    <name type="scientific">Leeuwenhoekiella palythoae</name>
    <dbReference type="NCBI Taxonomy" id="573501"/>
    <lineage>
        <taxon>Bacteria</taxon>
        <taxon>Pseudomonadati</taxon>
        <taxon>Bacteroidota</taxon>
        <taxon>Flavobacteriia</taxon>
        <taxon>Flavobacteriales</taxon>
        <taxon>Flavobacteriaceae</taxon>
        <taxon>Leeuwenhoekiella</taxon>
    </lineage>
</organism>
<evidence type="ECO:0000256" key="2">
    <source>
        <dbReference type="ARBA" id="ARBA00023136"/>
    </source>
</evidence>
<proteinExistence type="predicted"/>
<name>A0A1M5Y0E2_9FLAO</name>
<accession>A0A1M5Y0E2</accession>
<reference evidence="5 8" key="3">
    <citation type="submission" date="2018-07" db="EMBL/GenBank/DDBJ databases">
        <title>Leeuwenhoekiella genomics.</title>
        <authorList>
            <person name="Tahon G."/>
            <person name="Willems A."/>
        </authorList>
    </citation>
    <scope>NUCLEOTIDE SEQUENCE [LARGE SCALE GENOMIC DNA]</scope>
    <source>
        <strain evidence="5 8">LMG 24856</strain>
    </source>
</reference>
<dbReference type="EMBL" id="FQXT01000003">
    <property type="protein sequence ID" value="SHI04993.1"/>
    <property type="molecule type" value="Genomic_DNA"/>
</dbReference>
<feature type="domain" description="Outer membrane lipoprotein BamD-like" evidence="4">
    <location>
        <begin position="38"/>
        <end position="220"/>
    </location>
</feature>
<evidence type="ECO:0000256" key="1">
    <source>
        <dbReference type="ARBA" id="ARBA00022729"/>
    </source>
</evidence>
<evidence type="ECO:0000313" key="5">
    <source>
        <dbReference type="EMBL" id="RXG30354.1"/>
    </source>
</evidence>
<dbReference type="InterPro" id="IPR011990">
    <property type="entry name" value="TPR-like_helical_dom_sf"/>
</dbReference>
<keyword evidence="3" id="KW-0998">Cell outer membrane</keyword>
<sequence length="268" mass="31003">MFLSLMKKTILVVLAVITLASCSEYQEALKSEDMGLKYAFADSLYDVGKYRKSLKLWEQIVPAYRGKPQAERVMYLYADAHFQVEDYYLAGYQFDRFVSAYPDSDKAEEAQYKAAVSYAELSPNYQLDQSETEKGLDYLQQFITAYPDSEYAADANERIKDLSVKLQKKSYEVAKGWHKIMEYPAAIASFDDFLSDYPGSPFREAAFFYKLDSQYQYGSKSINVLVKPRLEEAIEMYETLIRYFPEGEYRTEADAIKADIDQILENYS</sequence>
<reference evidence="7" key="1">
    <citation type="submission" date="2016-11" db="EMBL/GenBank/DDBJ databases">
        <authorList>
            <person name="Varghese N."/>
            <person name="Submissions S."/>
        </authorList>
    </citation>
    <scope>NUCLEOTIDE SEQUENCE [LARGE SCALE GENOMIC DNA]</scope>
    <source>
        <strain evidence="7">DSM 19859</strain>
    </source>
</reference>
<keyword evidence="8" id="KW-1185">Reference proteome</keyword>
<evidence type="ECO:0000259" key="4">
    <source>
        <dbReference type="Pfam" id="PF13525"/>
    </source>
</evidence>
<reference evidence="6" key="2">
    <citation type="submission" date="2016-11" db="EMBL/GenBank/DDBJ databases">
        <authorList>
            <person name="Jaros S."/>
            <person name="Januszkiewicz K."/>
            <person name="Wedrychowicz H."/>
        </authorList>
    </citation>
    <scope>NUCLEOTIDE SEQUENCE [LARGE SCALE GENOMIC DNA]</scope>
    <source>
        <strain evidence="6">DSM 19859</strain>
    </source>
</reference>
<dbReference type="Pfam" id="PF13525">
    <property type="entry name" value="YfiO"/>
    <property type="match status" value="1"/>
</dbReference>
<evidence type="ECO:0000313" key="8">
    <source>
        <dbReference type="Proteomes" id="UP000290037"/>
    </source>
</evidence>
<keyword evidence="2" id="KW-0472">Membrane</keyword>
<dbReference type="SUPFAM" id="SSF48452">
    <property type="entry name" value="TPR-like"/>
    <property type="match status" value="1"/>
</dbReference>
<dbReference type="EMBL" id="QOVN01000002">
    <property type="protein sequence ID" value="RXG30354.1"/>
    <property type="molecule type" value="Genomic_DNA"/>
</dbReference>